<comment type="caution">
    <text evidence="4">The sequence shown here is derived from an EMBL/GenBank/DDBJ whole genome shotgun (WGS) entry which is preliminary data.</text>
</comment>
<dbReference type="AlphaFoldDB" id="A0A4R6UJP7"/>
<dbReference type="PANTHER" id="PTHR42972:SF8">
    <property type="entry name" value="POLYHYDROXYBUTYRATE DEPOLYMERASE"/>
    <property type="match status" value="1"/>
</dbReference>
<evidence type="ECO:0000256" key="2">
    <source>
        <dbReference type="ARBA" id="ARBA00022801"/>
    </source>
</evidence>
<organism evidence="4 5">
    <name type="scientific">Permianibacter aggregans</name>
    <dbReference type="NCBI Taxonomy" id="1510150"/>
    <lineage>
        <taxon>Bacteria</taxon>
        <taxon>Pseudomonadati</taxon>
        <taxon>Pseudomonadota</taxon>
        <taxon>Gammaproteobacteria</taxon>
        <taxon>Pseudomonadales</taxon>
        <taxon>Pseudomonadaceae</taxon>
        <taxon>Permianibacter</taxon>
    </lineage>
</organism>
<dbReference type="EMBL" id="SNYM01000018">
    <property type="protein sequence ID" value="TDQ45659.1"/>
    <property type="molecule type" value="Genomic_DNA"/>
</dbReference>
<dbReference type="GO" id="GO:0016787">
    <property type="term" value="F:hydrolase activity"/>
    <property type="evidence" value="ECO:0007669"/>
    <property type="project" value="UniProtKB-KW"/>
</dbReference>
<reference evidence="4 5" key="1">
    <citation type="submission" date="2019-03" db="EMBL/GenBank/DDBJ databases">
        <title>Genomic Encyclopedia of Type Strains, Phase IV (KMG-IV): sequencing the most valuable type-strain genomes for metagenomic binning, comparative biology and taxonomic classification.</title>
        <authorList>
            <person name="Goeker M."/>
        </authorList>
    </citation>
    <scope>NUCLEOTIDE SEQUENCE [LARGE SCALE GENOMIC DNA]</scope>
    <source>
        <strain evidence="4 5">DSM 103792</strain>
    </source>
</reference>
<protein>
    <submittedName>
        <fullName evidence="4">Esterase/PHB depolymerase</fullName>
    </submittedName>
</protein>
<dbReference type="Proteomes" id="UP000295375">
    <property type="component" value="Unassembled WGS sequence"/>
</dbReference>
<dbReference type="GO" id="GO:0005576">
    <property type="term" value="C:extracellular region"/>
    <property type="evidence" value="ECO:0007669"/>
    <property type="project" value="InterPro"/>
</dbReference>
<dbReference type="PROSITE" id="PS51257">
    <property type="entry name" value="PROKAR_LIPOPROTEIN"/>
    <property type="match status" value="1"/>
</dbReference>
<dbReference type="InterPro" id="IPR010126">
    <property type="entry name" value="Esterase_phb"/>
</dbReference>
<accession>A0A4R6UJP7</accession>
<gene>
    <name evidence="4" type="ORF">EV696_1185</name>
</gene>
<dbReference type="PANTHER" id="PTHR42972">
    <property type="entry name" value="TOL-PAL SYSTEM PROTEIN TOLB"/>
    <property type="match status" value="1"/>
</dbReference>
<keyword evidence="5" id="KW-1185">Reference proteome</keyword>
<evidence type="ECO:0000313" key="5">
    <source>
        <dbReference type="Proteomes" id="UP000295375"/>
    </source>
</evidence>
<keyword evidence="2" id="KW-0378">Hydrolase</keyword>
<evidence type="ECO:0000256" key="1">
    <source>
        <dbReference type="ARBA" id="ARBA00022729"/>
    </source>
</evidence>
<proteinExistence type="predicted"/>
<dbReference type="InterPro" id="IPR029058">
    <property type="entry name" value="AB_hydrolase_fold"/>
</dbReference>
<feature type="chain" id="PRO_5020706170" evidence="3">
    <location>
        <begin position="20"/>
        <end position="326"/>
    </location>
</feature>
<dbReference type="Pfam" id="PF10503">
    <property type="entry name" value="Esterase_PHB"/>
    <property type="match status" value="1"/>
</dbReference>
<evidence type="ECO:0000313" key="4">
    <source>
        <dbReference type="EMBL" id="TDQ45659.1"/>
    </source>
</evidence>
<dbReference type="Gene3D" id="3.40.50.1820">
    <property type="entry name" value="alpha/beta hydrolase"/>
    <property type="match status" value="2"/>
</dbReference>
<dbReference type="RefSeq" id="WP_157591468.1">
    <property type="nucleotide sequence ID" value="NZ_CP037953.1"/>
</dbReference>
<evidence type="ECO:0000256" key="3">
    <source>
        <dbReference type="SAM" id="SignalP"/>
    </source>
</evidence>
<dbReference type="SUPFAM" id="SSF53474">
    <property type="entry name" value="alpha/beta-Hydrolases"/>
    <property type="match status" value="1"/>
</dbReference>
<sequence length="326" mass="35252">MRFLIAGVIASVLSACADAEPLPSLKLNPEVTVSGLSSGAYMATQFHFAHNVYVTHAALLAGGPYDCAQGDLTTALARCVDKKGQGIPLSDLLDTARKRAAGGNIDPLSALQADQVWVFHGTEDHRVLKDITDASVAFYQALMPEKQVQYVTDVAAGHGFPTEANGVACGTTDSPFINACQWDAAKQILTHAYGELKAPATALAPQAFDQALYAKDGKHTLAEKGYVYIPQSCRDGESCRLHIAFHGCKQNAEMIADQFIQQTGFNRWAESNNIVVLYPQTTSSMMPLNPAACWDWWGYTGEHYATKQGEQVKQIANMVRALGIKL</sequence>
<keyword evidence="1 3" id="KW-0732">Signal</keyword>
<feature type="signal peptide" evidence="3">
    <location>
        <begin position="1"/>
        <end position="19"/>
    </location>
</feature>
<name>A0A4R6UJP7_9GAMM</name>